<reference evidence="1" key="1">
    <citation type="submission" date="2019-08" db="EMBL/GenBank/DDBJ databases">
        <authorList>
            <person name="Kucharzyk K."/>
            <person name="Murdoch R.W."/>
            <person name="Higgins S."/>
            <person name="Loffler F."/>
        </authorList>
    </citation>
    <scope>NUCLEOTIDE SEQUENCE</scope>
</reference>
<dbReference type="EMBL" id="VSSQ01036523">
    <property type="protein sequence ID" value="MPM89029.1"/>
    <property type="molecule type" value="Genomic_DNA"/>
</dbReference>
<sequence>MRPQDGLLNRVKPPLLRQPLDGNQVLSLQLGGRKQTGRGGPVMHPPLPHLAQHHGAGAAVALAAALLDPHQLQRASQQLQHRGFRLHADLRELSV</sequence>
<organism evidence="1">
    <name type="scientific">bioreactor metagenome</name>
    <dbReference type="NCBI Taxonomy" id="1076179"/>
    <lineage>
        <taxon>unclassified sequences</taxon>
        <taxon>metagenomes</taxon>
        <taxon>ecological metagenomes</taxon>
    </lineage>
</organism>
<name>A0A645DIA5_9ZZZZ</name>
<gene>
    <name evidence="1" type="ORF">SDC9_136137</name>
</gene>
<dbReference type="AlphaFoldDB" id="A0A645DIA5"/>
<proteinExistence type="predicted"/>
<evidence type="ECO:0000313" key="1">
    <source>
        <dbReference type="EMBL" id="MPM89029.1"/>
    </source>
</evidence>
<protein>
    <submittedName>
        <fullName evidence="1">Uncharacterized protein</fullName>
    </submittedName>
</protein>
<accession>A0A645DIA5</accession>
<comment type="caution">
    <text evidence="1">The sequence shown here is derived from an EMBL/GenBank/DDBJ whole genome shotgun (WGS) entry which is preliminary data.</text>
</comment>